<gene>
    <name evidence="2" type="ORF">IM787_09085</name>
</gene>
<reference evidence="2 3" key="1">
    <citation type="submission" date="2020-10" db="EMBL/GenBank/DDBJ databases">
        <title>Ramlibacter sp. HM2 16S ribosomal RNA gene Genome sequencing and assembly.</title>
        <authorList>
            <person name="Kang M."/>
        </authorList>
    </citation>
    <scope>NUCLEOTIDE SEQUENCE [LARGE SCALE GENOMIC DNA]</scope>
    <source>
        <strain evidence="2 3">HM2</strain>
    </source>
</reference>
<dbReference type="InterPro" id="IPR003779">
    <property type="entry name" value="CMD-like"/>
</dbReference>
<feature type="domain" description="Carboxymuconolactone decarboxylase-like" evidence="1">
    <location>
        <begin position="37"/>
        <end position="120"/>
    </location>
</feature>
<protein>
    <submittedName>
        <fullName evidence="2">Carboxymuconolactone decarboxylase family protein</fullName>
    </submittedName>
</protein>
<dbReference type="InterPro" id="IPR029032">
    <property type="entry name" value="AhpD-like"/>
</dbReference>
<dbReference type="Gene3D" id="1.20.1290.10">
    <property type="entry name" value="AhpD-like"/>
    <property type="match status" value="1"/>
</dbReference>
<dbReference type="SUPFAM" id="SSF69118">
    <property type="entry name" value="AhpD-like"/>
    <property type="match status" value="1"/>
</dbReference>
<sequence length="182" mass="19488">MPRSEAMNDAQRAAAQALIDGPRKGVYGPFLPLLRSPDLMERVARIGEYLRFESTLDARVRELSICAVARHVGNQFEWVMHAPLARKAGVAAAAVEALRVGARPQPLAADEQAALDFTQELLRTNGVSDPTYAAAREALGEQGVVELASLAGYFAMVCWVMNVARTPAQAGATEPGLDAFPA</sequence>
<keyword evidence="3" id="KW-1185">Reference proteome</keyword>
<comment type="caution">
    <text evidence="2">The sequence shown here is derived from an EMBL/GenBank/DDBJ whole genome shotgun (WGS) entry which is preliminary data.</text>
</comment>
<dbReference type="Pfam" id="PF02627">
    <property type="entry name" value="CMD"/>
    <property type="match status" value="1"/>
</dbReference>
<dbReference type="Proteomes" id="UP000806285">
    <property type="component" value="Unassembled WGS sequence"/>
</dbReference>
<accession>A0ABR9S2J5</accession>
<dbReference type="EMBL" id="JADDIV010000002">
    <property type="protein sequence ID" value="MBE7367718.1"/>
    <property type="molecule type" value="Genomic_DNA"/>
</dbReference>
<proteinExistence type="predicted"/>
<dbReference type="PANTHER" id="PTHR34846">
    <property type="entry name" value="4-CARBOXYMUCONOLACTONE DECARBOXYLASE FAMILY PROTEIN (AFU_ORTHOLOGUE AFUA_6G11590)"/>
    <property type="match status" value="1"/>
</dbReference>
<evidence type="ECO:0000313" key="3">
    <source>
        <dbReference type="Proteomes" id="UP000806285"/>
    </source>
</evidence>
<evidence type="ECO:0000313" key="2">
    <source>
        <dbReference type="EMBL" id="MBE7367718.1"/>
    </source>
</evidence>
<dbReference type="PANTHER" id="PTHR34846:SF11">
    <property type="entry name" value="4-CARBOXYMUCONOLACTONE DECARBOXYLASE FAMILY PROTEIN (AFU_ORTHOLOGUE AFUA_6G11590)"/>
    <property type="match status" value="1"/>
</dbReference>
<organism evidence="2 3">
    <name type="scientific">Ramlibacter pallidus</name>
    <dbReference type="NCBI Taxonomy" id="2780087"/>
    <lineage>
        <taxon>Bacteria</taxon>
        <taxon>Pseudomonadati</taxon>
        <taxon>Pseudomonadota</taxon>
        <taxon>Betaproteobacteria</taxon>
        <taxon>Burkholderiales</taxon>
        <taxon>Comamonadaceae</taxon>
        <taxon>Ramlibacter</taxon>
    </lineage>
</organism>
<name>A0ABR9S2J5_9BURK</name>
<evidence type="ECO:0000259" key="1">
    <source>
        <dbReference type="Pfam" id="PF02627"/>
    </source>
</evidence>